<dbReference type="PaxDb" id="2903-EOD09873"/>
<evidence type="ECO:0000313" key="4">
    <source>
        <dbReference type="EnsemblProtists" id="EOD09873"/>
    </source>
</evidence>
<evidence type="ECO:0000256" key="1">
    <source>
        <dbReference type="ARBA" id="ARBA00022441"/>
    </source>
</evidence>
<dbReference type="KEGG" id="ehx:EMIHUDRAFT_257922"/>
<feature type="domain" description="BTB" evidence="3">
    <location>
        <begin position="53"/>
        <end position="121"/>
    </location>
</feature>
<dbReference type="PANTHER" id="PTHR45632">
    <property type="entry name" value="LD33804P"/>
    <property type="match status" value="1"/>
</dbReference>
<dbReference type="PANTHER" id="PTHR45632:SF3">
    <property type="entry name" value="KELCH-LIKE PROTEIN 32"/>
    <property type="match status" value="1"/>
</dbReference>
<dbReference type="Proteomes" id="UP000013827">
    <property type="component" value="Unassembled WGS sequence"/>
</dbReference>
<dbReference type="STRING" id="2903.R1BJ32"/>
<dbReference type="Pfam" id="PF00651">
    <property type="entry name" value="BTB"/>
    <property type="match status" value="1"/>
</dbReference>
<evidence type="ECO:0000256" key="2">
    <source>
        <dbReference type="ARBA" id="ARBA00022737"/>
    </source>
</evidence>
<dbReference type="InterPro" id="IPR030609">
    <property type="entry name" value="KLHL33_BACK"/>
</dbReference>
<dbReference type="InterPro" id="IPR000210">
    <property type="entry name" value="BTB/POZ_dom"/>
</dbReference>
<reference evidence="4" key="2">
    <citation type="submission" date="2024-10" db="UniProtKB">
        <authorList>
            <consortium name="EnsemblProtists"/>
        </authorList>
    </citation>
    <scope>IDENTIFICATION</scope>
</reference>
<dbReference type="GeneID" id="17256025"/>
<dbReference type="InterPro" id="IPR011705">
    <property type="entry name" value="BACK"/>
</dbReference>
<name>A0A0D3IF38_EMIH1</name>
<dbReference type="RefSeq" id="XP_005762302.1">
    <property type="nucleotide sequence ID" value="XM_005762245.1"/>
</dbReference>
<organism evidence="4 5">
    <name type="scientific">Emiliania huxleyi (strain CCMP1516)</name>
    <dbReference type="NCBI Taxonomy" id="280463"/>
    <lineage>
        <taxon>Eukaryota</taxon>
        <taxon>Haptista</taxon>
        <taxon>Haptophyta</taxon>
        <taxon>Prymnesiophyceae</taxon>
        <taxon>Isochrysidales</taxon>
        <taxon>Noelaerhabdaceae</taxon>
        <taxon>Emiliania</taxon>
    </lineage>
</organism>
<keyword evidence="2" id="KW-0677">Repeat</keyword>
<dbReference type="eggNOG" id="KOG4441">
    <property type="taxonomic scope" value="Eukaryota"/>
</dbReference>
<dbReference type="SUPFAM" id="SSF54695">
    <property type="entry name" value="POZ domain"/>
    <property type="match status" value="1"/>
</dbReference>
<proteinExistence type="predicted"/>
<dbReference type="SMART" id="SM00875">
    <property type="entry name" value="BACK"/>
    <property type="match status" value="1"/>
</dbReference>
<dbReference type="CDD" id="cd18472">
    <property type="entry name" value="BACK_KLHL33"/>
    <property type="match status" value="1"/>
</dbReference>
<reference evidence="5" key="1">
    <citation type="journal article" date="2013" name="Nature">
        <title>Pan genome of the phytoplankton Emiliania underpins its global distribution.</title>
        <authorList>
            <person name="Read B.A."/>
            <person name="Kegel J."/>
            <person name="Klute M.J."/>
            <person name="Kuo A."/>
            <person name="Lefebvre S.C."/>
            <person name="Maumus F."/>
            <person name="Mayer C."/>
            <person name="Miller J."/>
            <person name="Monier A."/>
            <person name="Salamov A."/>
            <person name="Young J."/>
            <person name="Aguilar M."/>
            <person name="Claverie J.M."/>
            <person name="Frickenhaus S."/>
            <person name="Gonzalez K."/>
            <person name="Herman E.K."/>
            <person name="Lin Y.C."/>
            <person name="Napier J."/>
            <person name="Ogata H."/>
            <person name="Sarno A.F."/>
            <person name="Shmutz J."/>
            <person name="Schroeder D."/>
            <person name="de Vargas C."/>
            <person name="Verret F."/>
            <person name="von Dassow P."/>
            <person name="Valentin K."/>
            <person name="Van de Peer Y."/>
            <person name="Wheeler G."/>
            <person name="Dacks J.B."/>
            <person name="Delwiche C.F."/>
            <person name="Dyhrman S.T."/>
            <person name="Glockner G."/>
            <person name="John U."/>
            <person name="Richards T."/>
            <person name="Worden A.Z."/>
            <person name="Zhang X."/>
            <person name="Grigoriev I.V."/>
            <person name="Allen A.E."/>
            <person name="Bidle K."/>
            <person name="Borodovsky M."/>
            <person name="Bowler C."/>
            <person name="Brownlee C."/>
            <person name="Cock J.M."/>
            <person name="Elias M."/>
            <person name="Gladyshev V.N."/>
            <person name="Groth M."/>
            <person name="Guda C."/>
            <person name="Hadaegh A."/>
            <person name="Iglesias-Rodriguez M.D."/>
            <person name="Jenkins J."/>
            <person name="Jones B.M."/>
            <person name="Lawson T."/>
            <person name="Leese F."/>
            <person name="Lindquist E."/>
            <person name="Lobanov A."/>
            <person name="Lomsadze A."/>
            <person name="Malik S.B."/>
            <person name="Marsh M.E."/>
            <person name="Mackinder L."/>
            <person name="Mock T."/>
            <person name="Mueller-Roeber B."/>
            <person name="Pagarete A."/>
            <person name="Parker M."/>
            <person name="Probert I."/>
            <person name="Quesneville H."/>
            <person name="Raines C."/>
            <person name="Rensing S.A."/>
            <person name="Riano-Pachon D.M."/>
            <person name="Richier S."/>
            <person name="Rokitta S."/>
            <person name="Shiraiwa Y."/>
            <person name="Soanes D.M."/>
            <person name="van der Giezen M."/>
            <person name="Wahlund T.M."/>
            <person name="Williams B."/>
            <person name="Wilson W."/>
            <person name="Wolfe G."/>
            <person name="Wurch L.L."/>
        </authorList>
    </citation>
    <scope>NUCLEOTIDE SEQUENCE</scope>
</reference>
<dbReference type="SMART" id="SM00225">
    <property type="entry name" value="BTB"/>
    <property type="match status" value="1"/>
</dbReference>
<dbReference type="Gene3D" id="3.30.710.10">
    <property type="entry name" value="Potassium Channel Kv1.1, Chain A"/>
    <property type="match status" value="1"/>
</dbReference>
<keyword evidence="5" id="KW-1185">Reference proteome</keyword>
<evidence type="ECO:0000259" key="3">
    <source>
        <dbReference type="PROSITE" id="PS50097"/>
    </source>
</evidence>
<dbReference type="PROSITE" id="PS50097">
    <property type="entry name" value="BTB"/>
    <property type="match status" value="1"/>
</dbReference>
<dbReference type="HOGENOM" id="CLU_1182050_0_0_1"/>
<evidence type="ECO:0000313" key="5">
    <source>
        <dbReference type="Proteomes" id="UP000013827"/>
    </source>
</evidence>
<dbReference type="Gene3D" id="1.25.40.420">
    <property type="match status" value="1"/>
</dbReference>
<accession>A0A0D3IF38</accession>
<dbReference type="Pfam" id="PF07707">
    <property type="entry name" value="BACK"/>
    <property type="match status" value="1"/>
</dbReference>
<dbReference type="AlphaFoldDB" id="A0A0D3IF38"/>
<dbReference type="InterPro" id="IPR011333">
    <property type="entry name" value="SKP1/BTB/POZ_sf"/>
</dbReference>
<keyword evidence="1" id="KW-0880">Kelch repeat</keyword>
<sequence>MVATRKRARPAGSCSLDESTLASLNTSRAPLELTGGHAQPARMVQYFREAKLTDVTIIVDGKSYAAHRNVLAAASDYLDKLFAGPKWADQEQPVKLSQVPGAHTFANILEYIYTGSCMTNESDLISMLEAAHYLQIEPLLRSLQELVARRVDASNCLEAWKVADTYTLEKLSATAMQMALRSFEQVSTSAGFSGMPLPFVRQLVSDDKLIAQEEQRVFEAAERWGGGCCVRQPTQ</sequence>
<dbReference type="EnsemblProtists" id="EOD09873">
    <property type="protein sequence ID" value="EOD09873"/>
    <property type="gene ID" value="EMIHUDRAFT_257922"/>
</dbReference>
<protein>
    <recommendedName>
        <fullName evidence="3">BTB domain-containing protein</fullName>
    </recommendedName>
</protein>
<dbReference type="CDD" id="cd18186">
    <property type="entry name" value="BTB_POZ_ZBTB_KLHL-like"/>
    <property type="match status" value="1"/>
</dbReference>